<dbReference type="Proteomes" id="UP000178515">
    <property type="component" value="Unassembled WGS sequence"/>
</dbReference>
<keyword evidence="1" id="KW-0472">Membrane</keyword>
<reference evidence="3 4" key="1">
    <citation type="journal article" date="2016" name="Nat. Commun.">
        <title>Thousands of microbial genomes shed light on interconnected biogeochemical processes in an aquifer system.</title>
        <authorList>
            <person name="Anantharaman K."/>
            <person name="Brown C.T."/>
            <person name="Hug L.A."/>
            <person name="Sharon I."/>
            <person name="Castelle C.J."/>
            <person name="Probst A.J."/>
            <person name="Thomas B.C."/>
            <person name="Singh A."/>
            <person name="Wilkins M.J."/>
            <person name="Karaoz U."/>
            <person name="Brodie E.L."/>
            <person name="Williams K.H."/>
            <person name="Hubbard S.S."/>
            <person name="Banfield J.F."/>
        </authorList>
    </citation>
    <scope>NUCLEOTIDE SEQUENCE [LARGE SCALE GENOMIC DNA]</scope>
</reference>
<sequence>MNTIKSKLLGIALGASTALPLAVFAQASPENETTPVAACTTLATCLTKIQRINNFAFSVLLVVAVGFIIYAAFLYLGATGDEEKLKKAKTMIIYAAVAVGVAVLAQTIVYGIKGIVGGI</sequence>
<feature type="signal peptide" evidence="2">
    <location>
        <begin position="1"/>
        <end position="27"/>
    </location>
</feature>
<keyword evidence="1" id="KW-1133">Transmembrane helix</keyword>
<evidence type="ECO:0008006" key="5">
    <source>
        <dbReference type="Google" id="ProtNLM"/>
    </source>
</evidence>
<proteinExistence type="predicted"/>
<keyword evidence="2" id="KW-0732">Signal</keyword>
<evidence type="ECO:0000313" key="4">
    <source>
        <dbReference type="Proteomes" id="UP000178515"/>
    </source>
</evidence>
<dbReference type="Pfam" id="PF18895">
    <property type="entry name" value="T4SS_pilin"/>
    <property type="match status" value="1"/>
</dbReference>
<evidence type="ECO:0000256" key="2">
    <source>
        <dbReference type="SAM" id="SignalP"/>
    </source>
</evidence>
<dbReference type="EMBL" id="MHIX01000013">
    <property type="protein sequence ID" value="OGY59593.1"/>
    <property type="molecule type" value="Genomic_DNA"/>
</dbReference>
<gene>
    <name evidence="3" type="ORF">A3F24_00050</name>
</gene>
<dbReference type="AlphaFoldDB" id="A0A1G1Z4Q3"/>
<accession>A0A1G1Z4Q3</accession>
<dbReference type="STRING" id="1797689.A3F24_00050"/>
<feature type="chain" id="PRO_5009581739" description="DUF4134 domain-containing protein" evidence="2">
    <location>
        <begin position="28"/>
        <end position="119"/>
    </location>
</feature>
<feature type="transmembrane region" description="Helical" evidence="1">
    <location>
        <begin position="55"/>
        <end position="78"/>
    </location>
</feature>
<organism evidence="3 4">
    <name type="scientific">Candidatus Colwellbacteria bacterium RIFCSPHIGHO2_12_FULL_44_17</name>
    <dbReference type="NCBI Taxonomy" id="1797689"/>
    <lineage>
        <taxon>Bacteria</taxon>
        <taxon>Candidatus Colwelliibacteriota</taxon>
    </lineage>
</organism>
<name>A0A1G1Z4Q3_9BACT</name>
<feature type="transmembrane region" description="Helical" evidence="1">
    <location>
        <begin position="90"/>
        <end position="112"/>
    </location>
</feature>
<keyword evidence="1" id="KW-0812">Transmembrane</keyword>
<dbReference type="InterPro" id="IPR043993">
    <property type="entry name" value="T4SS_pilin"/>
</dbReference>
<evidence type="ECO:0000313" key="3">
    <source>
        <dbReference type="EMBL" id="OGY59593.1"/>
    </source>
</evidence>
<evidence type="ECO:0000256" key="1">
    <source>
        <dbReference type="SAM" id="Phobius"/>
    </source>
</evidence>
<comment type="caution">
    <text evidence="3">The sequence shown here is derived from an EMBL/GenBank/DDBJ whole genome shotgun (WGS) entry which is preliminary data.</text>
</comment>
<protein>
    <recommendedName>
        <fullName evidence="5">DUF4134 domain-containing protein</fullName>
    </recommendedName>
</protein>